<feature type="non-terminal residue" evidence="1">
    <location>
        <position position="1"/>
    </location>
</feature>
<evidence type="ECO:0000313" key="1">
    <source>
        <dbReference type="EMBL" id="CUS11186.1"/>
    </source>
</evidence>
<dbReference type="PANTHER" id="PTHR21301:SF10">
    <property type="entry name" value="REVERSE TRANSCRIPTASE DOMAIN-CONTAINING PROTEIN"/>
    <property type="match status" value="1"/>
</dbReference>
<dbReference type="AlphaFoldDB" id="A0A292PUG8"/>
<reference evidence="1" key="1">
    <citation type="submission" date="2015-10" db="EMBL/GenBank/DDBJ databases">
        <authorList>
            <person name="Regsiter A."/>
            <person name="william w."/>
        </authorList>
    </citation>
    <scope>NUCLEOTIDE SEQUENCE</scope>
    <source>
        <strain evidence="1">Montdore</strain>
    </source>
</reference>
<dbReference type="Proteomes" id="UP001412239">
    <property type="component" value="Unassembled WGS sequence"/>
</dbReference>
<name>A0A292PUG8_9PEZI</name>
<dbReference type="PANTHER" id="PTHR21301">
    <property type="entry name" value="REVERSE TRANSCRIPTASE"/>
    <property type="match status" value="1"/>
</dbReference>
<keyword evidence="2" id="KW-1185">Reference proteome</keyword>
<gene>
    <name evidence="1" type="ORF">GSTUAT00004785001</name>
</gene>
<sequence length="148" mass="17100">MLLLHSVLQGSYFTFLNLPYEQRTGLTMGIPCSPEIANLYAALYEQEGPTKAFRERKDVLRPFLDLDLIVLSNESRVDYKLFQKPLNHYMRIPWDSFHPLAVKKAGYIRELTQIATCSSKRDYYDAAILEYVEILVARGCPPQGLHSW</sequence>
<accession>A0A292PUG8</accession>
<evidence type="ECO:0000313" key="2">
    <source>
        <dbReference type="Proteomes" id="UP001412239"/>
    </source>
</evidence>
<dbReference type="EMBL" id="LN891029">
    <property type="protein sequence ID" value="CUS11186.1"/>
    <property type="molecule type" value="Genomic_DNA"/>
</dbReference>
<organism evidence="1 2">
    <name type="scientific">Tuber aestivum</name>
    <name type="common">summer truffle</name>
    <dbReference type="NCBI Taxonomy" id="59557"/>
    <lineage>
        <taxon>Eukaryota</taxon>
        <taxon>Fungi</taxon>
        <taxon>Dikarya</taxon>
        <taxon>Ascomycota</taxon>
        <taxon>Pezizomycotina</taxon>
        <taxon>Pezizomycetes</taxon>
        <taxon>Pezizales</taxon>
        <taxon>Tuberaceae</taxon>
        <taxon>Tuber</taxon>
    </lineage>
</organism>
<protein>
    <submittedName>
        <fullName evidence="1">Uncharacterized protein</fullName>
    </submittedName>
</protein>
<proteinExistence type="predicted"/>